<keyword evidence="3" id="KW-1185">Reference proteome</keyword>
<feature type="region of interest" description="Disordered" evidence="1">
    <location>
        <begin position="363"/>
        <end position="471"/>
    </location>
</feature>
<reference evidence="2 3" key="1">
    <citation type="journal article" date="2024" name="IMA Fungus">
        <title>Apiospora arundinis, a panoply of carbohydrate-active enzymes and secondary metabolites.</title>
        <authorList>
            <person name="Sorensen T."/>
            <person name="Petersen C."/>
            <person name="Muurmann A.T."/>
            <person name="Christiansen J.V."/>
            <person name="Brundto M.L."/>
            <person name="Overgaard C.K."/>
            <person name="Boysen A.T."/>
            <person name="Wollenberg R.D."/>
            <person name="Larsen T.O."/>
            <person name="Sorensen J.L."/>
            <person name="Nielsen K.L."/>
            <person name="Sondergaard T.E."/>
        </authorList>
    </citation>
    <scope>NUCLEOTIDE SEQUENCE [LARGE SCALE GENOMIC DNA]</scope>
    <source>
        <strain evidence="2 3">AAU 773</strain>
    </source>
</reference>
<proteinExistence type="predicted"/>
<feature type="compositionally biased region" description="Polar residues" evidence="1">
    <location>
        <begin position="164"/>
        <end position="183"/>
    </location>
</feature>
<feature type="region of interest" description="Disordered" evidence="1">
    <location>
        <begin position="316"/>
        <end position="336"/>
    </location>
</feature>
<feature type="compositionally biased region" description="Low complexity" evidence="1">
    <location>
        <begin position="29"/>
        <end position="48"/>
    </location>
</feature>
<dbReference type="EMBL" id="JAPCWZ010000003">
    <property type="protein sequence ID" value="KAK8873966.1"/>
    <property type="molecule type" value="Genomic_DNA"/>
</dbReference>
<feature type="compositionally biased region" description="Polar residues" evidence="1">
    <location>
        <begin position="105"/>
        <end position="114"/>
    </location>
</feature>
<feature type="compositionally biased region" description="Low complexity" evidence="1">
    <location>
        <begin position="68"/>
        <end position="96"/>
    </location>
</feature>
<protein>
    <submittedName>
        <fullName evidence="2">Uncharacterized protein</fullName>
    </submittedName>
</protein>
<feature type="compositionally biased region" description="Polar residues" evidence="1">
    <location>
        <begin position="425"/>
        <end position="445"/>
    </location>
</feature>
<feature type="region of interest" description="Disordered" evidence="1">
    <location>
        <begin position="206"/>
        <end position="226"/>
    </location>
</feature>
<feature type="compositionally biased region" description="Polar residues" evidence="1">
    <location>
        <begin position="263"/>
        <end position="278"/>
    </location>
</feature>
<feature type="compositionally biased region" description="Polar residues" evidence="1">
    <location>
        <begin position="138"/>
        <end position="152"/>
    </location>
</feature>
<feature type="compositionally biased region" description="Gly residues" evidence="1">
    <location>
        <begin position="460"/>
        <end position="471"/>
    </location>
</feature>
<dbReference type="Proteomes" id="UP001390339">
    <property type="component" value="Unassembled WGS sequence"/>
</dbReference>
<feature type="compositionally biased region" description="Polar residues" evidence="1">
    <location>
        <begin position="378"/>
        <end position="388"/>
    </location>
</feature>
<sequence length="471" mass="47722">MSYSQEQMDAARGLRDSFGATQPPRSRRGNNGQSRGSYNGQSRGSYNGQSRGSYNGQSRGSYNGPIHGSNSGPYGSASGSYFASAPGSGSTTSATTHQFGGNFPAGSNNPQSTNGPGYGSYGSPGTPRAPRPVPATTSSNNVANGGPNLNTGHNEDVTFGARTGNETSYTHQPAHFSSTSVAEPNSKPYGGLASSRYATTTASSSTAMSSSFQPSGGSHANVATGANNHVGQSAHSATVAQGPQHSGLVGSWYSNTSGSALSTVPLTPQPNNGNSVSVDMNGHASPAVQPSTASQTPQLSSAFTLTSANGFGVGLHSNGGTPLGSSHIRGNSNNSDVQMIDLDTPVQAEGVLPLRLHGGMHDSRWARPAPSAPVHNYGVSSQSPATNVSPGASASPSNTTPSDTTPSNGLSWRTSETWNLAKYQNGISTKGNAEEVSQPSESGTEPSRPGLHQGTSGTATRGGLGGSRFAQ</sequence>
<feature type="compositionally biased region" description="Polar residues" evidence="1">
    <location>
        <begin position="49"/>
        <end position="61"/>
    </location>
</feature>
<gene>
    <name evidence="2" type="ORF">PGQ11_004480</name>
</gene>
<organism evidence="2 3">
    <name type="scientific">Apiospora arundinis</name>
    <dbReference type="NCBI Taxonomy" id="335852"/>
    <lineage>
        <taxon>Eukaryota</taxon>
        <taxon>Fungi</taxon>
        <taxon>Dikarya</taxon>
        <taxon>Ascomycota</taxon>
        <taxon>Pezizomycotina</taxon>
        <taxon>Sordariomycetes</taxon>
        <taxon>Xylariomycetidae</taxon>
        <taxon>Amphisphaeriales</taxon>
        <taxon>Apiosporaceae</taxon>
        <taxon>Apiospora</taxon>
    </lineage>
</organism>
<evidence type="ECO:0000256" key="1">
    <source>
        <dbReference type="SAM" id="MobiDB-lite"/>
    </source>
</evidence>
<evidence type="ECO:0000313" key="3">
    <source>
        <dbReference type="Proteomes" id="UP001390339"/>
    </source>
</evidence>
<feature type="region of interest" description="Disordered" evidence="1">
    <location>
        <begin position="1"/>
        <end position="188"/>
    </location>
</feature>
<accession>A0ABR2J8E4</accession>
<name>A0ABR2J8E4_9PEZI</name>
<feature type="region of interest" description="Disordered" evidence="1">
    <location>
        <begin position="263"/>
        <end position="298"/>
    </location>
</feature>
<feature type="compositionally biased region" description="Polar residues" evidence="1">
    <location>
        <begin position="318"/>
        <end position="336"/>
    </location>
</feature>
<feature type="compositionally biased region" description="Low complexity" evidence="1">
    <location>
        <begin position="389"/>
        <end position="409"/>
    </location>
</feature>
<evidence type="ECO:0000313" key="2">
    <source>
        <dbReference type="EMBL" id="KAK8873966.1"/>
    </source>
</evidence>
<feature type="compositionally biased region" description="Polar residues" evidence="1">
    <location>
        <begin position="288"/>
        <end position="298"/>
    </location>
</feature>
<comment type="caution">
    <text evidence="2">The sequence shown here is derived from an EMBL/GenBank/DDBJ whole genome shotgun (WGS) entry which is preliminary data.</text>
</comment>